<reference evidence="3 4" key="1">
    <citation type="submission" date="2019-03" db="EMBL/GenBank/DDBJ databases">
        <authorList>
            <person name="Kim M.K.M."/>
        </authorList>
    </citation>
    <scope>NUCLEOTIDE SEQUENCE [LARGE SCALE GENOMIC DNA]</scope>
    <source>
        <strain evidence="3 4">18JY21-1</strain>
    </source>
</reference>
<evidence type="ECO:0000313" key="4">
    <source>
        <dbReference type="Proteomes" id="UP000295418"/>
    </source>
</evidence>
<dbReference type="OrthoDB" id="2474277at2"/>
<feature type="signal peptide" evidence="1">
    <location>
        <begin position="1"/>
        <end position="20"/>
    </location>
</feature>
<feature type="domain" description="DUF4097" evidence="2">
    <location>
        <begin position="51"/>
        <end position="281"/>
    </location>
</feature>
<gene>
    <name evidence="3" type="ORF">E0485_08080</name>
</gene>
<dbReference type="RefSeq" id="WP_132417486.1">
    <property type="nucleotide sequence ID" value="NZ_SKFG01000005.1"/>
</dbReference>
<dbReference type="PROSITE" id="PS51257">
    <property type="entry name" value="PROKAR_LIPOPROTEIN"/>
    <property type="match status" value="1"/>
</dbReference>
<dbReference type="EMBL" id="SKFG01000005">
    <property type="protein sequence ID" value="TCZ78450.1"/>
    <property type="molecule type" value="Genomic_DNA"/>
</dbReference>
<name>A0A4R4EH06_9BACL</name>
<feature type="chain" id="PRO_5039590100" description="DUF4097 domain-containing protein" evidence="1">
    <location>
        <begin position="21"/>
        <end position="284"/>
    </location>
</feature>
<sequence>MAKKHTIISALLLTTTIIFTGCSSESTSTRNTSTGNWEDALAGVEWTTKFKQIKVDTEVFAVRVERSADKSTHFKVNDAELGQLQKNFELRIDENNDALSVKATGKKKTSFGFNDLNTAWRAELLIQLPAQEYEKVNVTSNVGKITFDQIQTNTLDITNDAGQIEIQDTDTKQTTIHNAAGLITLNNVTGKLDINNSTGAVNLDLKTIQDNINVDTSVGAVKLTMDNEPDKIKLDLSTDIGRVKTNLDLNFDKQSNSTVRGSKGSNGPEVKISTNVGEIQVNHR</sequence>
<proteinExistence type="predicted"/>
<keyword evidence="4" id="KW-1185">Reference proteome</keyword>
<dbReference type="Proteomes" id="UP000295418">
    <property type="component" value="Unassembled WGS sequence"/>
</dbReference>
<comment type="caution">
    <text evidence="3">The sequence shown here is derived from an EMBL/GenBank/DDBJ whole genome shotgun (WGS) entry which is preliminary data.</text>
</comment>
<evidence type="ECO:0000259" key="2">
    <source>
        <dbReference type="Pfam" id="PF13349"/>
    </source>
</evidence>
<dbReference type="AlphaFoldDB" id="A0A4R4EH06"/>
<evidence type="ECO:0000313" key="3">
    <source>
        <dbReference type="EMBL" id="TCZ78450.1"/>
    </source>
</evidence>
<organism evidence="3 4">
    <name type="scientific">Paenibacillus albiflavus</name>
    <dbReference type="NCBI Taxonomy" id="2545760"/>
    <lineage>
        <taxon>Bacteria</taxon>
        <taxon>Bacillati</taxon>
        <taxon>Bacillota</taxon>
        <taxon>Bacilli</taxon>
        <taxon>Bacillales</taxon>
        <taxon>Paenibacillaceae</taxon>
        <taxon>Paenibacillus</taxon>
    </lineage>
</organism>
<accession>A0A4R4EH06</accession>
<dbReference type="InterPro" id="IPR025164">
    <property type="entry name" value="Toastrack_DUF4097"/>
</dbReference>
<keyword evidence="1" id="KW-0732">Signal</keyword>
<evidence type="ECO:0000256" key="1">
    <source>
        <dbReference type="SAM" id="SignalP"/>
    </source>
</evidence>
<protein>
    <recommendedName>
        <fullName evidence="2">DUF4097 domain-containing protein</fullName>
    </recommendedName>
</protein>
<dbReference type="Pfam" id="PF13349">
    <property type="entry name" value="DUF4097"/>
    <property type="match status" value="1"/>
</dbReference>